<organism evidence="8 9">
    <name type="scientific">Roseovarius pacificus</name>
    <dbReference type="NCBI Taxonomy" id="337701"/>
    <lineage>
        <taxon>Bacteria</taxon>
        <taxon>Pseudomonadati</taxon>
        <taxon>Pseudomonadota</taxon>
        <taxon>Alphaproteobacteria</taxon>
        <taxon>Rhodobacterales</taxon>
        <taxon>Roseobacteraceae</taxon>
        <taxon>Roseovarius</taxon>
    </lineage>
</organism>
<dbReference type="Gene3D" id="3.40.50.1390">
    <property type="entry name" value="Resolvase, N-terminal catalytic domain"/>
    <property type="match status" value="1"/>
</dbReference>
<dbReference type="InterPro" id="IPR006118">
    <property type="entry name" value="Recombinase_CS"/>
</dbReference>
<evidence type="ECO:0000256" key="6">
    <source>
        <dbReference type="PIRSR" id="PIRSR606118-50"/>
    </source>
</evidence>
<evidence type="ECO:0000256" key="1">
    <source>
        <dbReference type="ARBA" id="ARBA00009913"/>
    </source>
</evidence>
<comment type="similarity">
    <text evidence="1">Belongs to the site-specific recombinase resolvase family.</text>
</comment>
<keyword evidence="5" id="KW-0233">DNA recombination</keyword>
<evidence type="ECO:0000256" key="4">
    <source>
        <dbReference type="ARBA" id="ARBA00023125"/>
    </source>
</evidence>
<keyword evidence="9" id="KW-1185">Reference proteome</keyword>
<dbReference type="SMART" id="SM00857">
    <property type="entry name" value="Resolvase"/>
    <property type="match status" value="1"/>
</dbReference>
<dbReference type="SUPFAM" id="SSF46689">
    <property type="entry name" value="Homeodomain-like"/>
    <property type="match status" value="1"/>
</dbReference>
<evidence type="ECO:0000259" key="7">
    <source>
        <dbReference type="PROSITE" id="PS51736"/>
    </source>
</evidence>
<dbReference type="AlphaFoldDB" id="A0A1M7KSP0"/>
<dbReference type="GO" id="GO:0003677">
    <property type="term" value="F:DNA binding"/>
    <property type="evidence" value="ECO:0007669"/>
    <property type="project" value="UniProtKB-KW"/>
</dbReference>
<dbReference type="GO" id="GO:0015074">
    <property type="term" value="P:DNA integration"/>
    <property type="evidence" value="ECO:0007669"/>
    <property type="project" value="UniProtKB-KW"/>
</dbReference>
<dbReference type="SUPFAM" id="SSF53041">
    <property type="entry name" value="Resolvase-like"/>
    <property type="match status" value="1"/>
</dbReference>
<dbReference type="PROSITE" id="PS51736">
    <property type="entry name" value="RECOMBINASES_3"/>
    <property type="match status" value="1"/>
</dbReference>
<reference evidence="8 9" key="1">
    <citation type="submission" date="2016-11" db="EMBL/GenBank/DDBJ databases">
        <authorList>
            <person name="Jaros S."/>
            <person name="Januszkiewicz K."/>
            <person name="Wedrychowicz H."/>
        </authorList>
    </citation>
    <scope>NUCLEOTIDE SEQUENCE [LARGE SCALE GENOMIC DNA]</scope>
    <source>
        <strain evidence="8 9">DSM 29589</strain>
    </source>
</reference>
<keyword evidence="2" id="KW-0229">DNA integration</keyword>
<protein>
    <submittedName>
        <fullName evidence="8">Site-specific DNA recombinase</fullName>
    </submittedName>
</protein>
<dbReference type="OrthoDB" id="2290206at2"/>
<evidence type="ECO:0000256" key="3">
    <source>
        <dbReference type="ARBA" id="ARBA00023100"/>
    </source>
</evidence>
<dbReference type="STRING" id="337701.SAMN05444398_1372"/>
<feature type="active site" description="O-(5'-phospho-DNA)-serine intermediate" evidence="6">
    <location>
        <position position="14"/>
    </location>
</feature>
<evidence type="ECO:0000256" key="5">
    <source>
        <dbReference type="ARBA" id="ARBA00023172"/>
    </source>
</evidence>
<name>A0A1M7KSP0_9RHOB</name>
<dbReference type="FunFam" id="3.40.50.1390:FF:000001">
    <property type="entry name" value="DNA recombinase"/>
    <property type="match status" value="1"/>
</dbReference>
<dbReference type="EMBL" id="FRBR01000037">
    <property type="protein sequence ID" value="SHM68516.1"/>
    <property type="molecule type" value="Genomic_DNA"/>
</dbReference>
<dbReference type="Gene3D" id="1.10.10.60">
    <property type="entry name" value="Homeodomain-like"/>
    <property type="match status" value="1"/>
</dbReference>
<dbReference type="Pfam" id="PF00239">
    <property type="entry name" value="Resolvase"/>
    <property type="match status" value="1"/>
</dbReference>
<evidence type="ECO:0000313" key="8">
    <source>
        <dbReference type="EMBL" id="SHM68516.1"/>
    </source>
</evidence>
<dbReference type="InterPro" id="IPR009057">
    <property type="entry name" value="Homeodomain-like_sf"/>
</dbReference>
<dbReference type="CDD" id="cd03768">
    <property type="entry name" value="SR_ResInv"/>
    <property type="match status" value="1"/>
</dbReference>
<dbReference type="Proteomes" id="UP000183974">
    <property type="component" value="Unassembled WGS sequence"/>
</dbReference>
<evidence type="ECO:0000256" key="2">
    <source>
        <dbReference type="ARBA" id="ARBA00022908"/>
    </source>
</evidence>
<accession>A0A1M7KSP0</accession>
<dbReference type="InterPro" id="IPR006119">
    <property type="entry name" value="Resolv_N"/>
</dbReference>
<keyword evidence="4" id="KW-0238">DNA-binding</keyword>
<dbReference type="PANTHER" id="PTHR30461:SF26">
    <property type="entry name" value="RESOLVASE HOMOLOG YNEB"/>
    <property type="match status" value="1"/>
</dbReference>
<feature type="domain" description="Resolvase/invertase-type recombinase catalytic" evidence="7">
    <location>
        <begin position="6"/>
        <end position="140"/>
    </location>
</feature>
<dbReference type="PANTHER" id="PTHR30461">
    <property type="entry name" value="DNA-INVERTASE FROM LAMBDOID PROPHAGE"/>
    <property type="match status" value="1"/>
</dbReference>
<dbReference type="InterPro" id="IPR036162">
    <property type="entry name" value="Resolvase-like_N_sf"/>
</dbReference>
<dbReference type="InterPro" id="IPR050639">
    <property type="entry name" value="SSR_resolvase"/>
</dbReference>
<gene>
    <name evidence="8" type="ORF">SAMN05444398_1372</name>
</gene>
<evidence type="ECO:0000313" key="9">
    <source>
        <dbReference type="Proteomes" id="UP000183974"/>
    </source>
</evidence>
<dbReference type="PROSITE" id="PS00398">
    <property type="entry name" value="RECOMBINASES_2"/>
    <property type="match status" value="1"/>
</dbReference>
<dbReference type="GO" id="GO:0000150">
    <property type="term" value="F:DNA strand exchange activity"/>
    <property type="evidence" value="ECO:0007669"/>
    <property type="project" value="UniProtKB-KW"/>
</dbReference>
<keyword evidence="3" id="KW-0230">DNA invertase</keyword>
<sequence>MNTYQAKIGYARTSTVEQNLDAQIAVLKEAGCGMVRTEQKSGTSLEGRPELKTILDFIHPGETLVVTRIDRLARSLSDLQAIVTHLKSKGAHLAATEQPVDTSTATGKAFFDMLGVFAEFETNLRRERQAEGIASAKQRGVYRGRKPKIDLEAIQAKLIDGCSPTEIAREMRISRGTVYKAKAQMTLNHNGNGTAAS</sequence>
<dbReference type="RefSeq" id="WP_073038196.1">
    <property type="nucleotide sequence ID" value="NZ_BMLR01000034.1"/>
</dbReference>
<proteinExistence type="inferred from homology"/>